<keyword evidence="4" id="KW-1133">Transmembrane helix</keyword>
<protein>
    <recommendedName>
        <fullName evidence="3">Putative gamma-glutamylcyclotransferase</fullName>
    </recommendedName>
</protein>
<dbReference type="EMBL" id="CAJVPV010005186">
    <property type="protein sequence ID" value="CAG8586508.1"/>
    <property type="molecule type" value="Genomic_DNA"/>
</dbReference>
<reference evidence="6" key="1">
    <citation type="submission" date="2021-06" db="EMBL/GenBank/DDBJ databases">
        <authorList>
            <person name="Kallberg Y."/>
            <person name="Tangrot J."/>
            <person name="Rosling A."/>
        </authorList>
    </citation>
    <scope>NUCLEOTIDE SEQUENCE</scope>
    <source>
        <strain evidence="6">CL551</strain>
    </source>
</reference>
<keyword evidence="7" id="KW-1185">Reference proteome</keyword>
<dbReference type="PANTHER" id="PTHR31544">
    <property type="entry name" value="AIG2-LIKE PROTEIN D"/>
    <property type="match status" value="1"/>
</dbReference>
<dbReference type="InterPro" id="IPR009288">
    <property type="entry name" value="AIG2-like_dom"/>
</dbReference>
<feature type="transmembrane region" description="Helical" evidence="4">
    <location>
        <begin position="6"/>
        <end position="26"/>
    </location>
</feature>
<evidence type="ECO:0000256" key="2">
    <source>
        <dbReference type="ARBA" id="ARBA00022679"/>
    </source>
</evidence>
<gene>
    <name evidence="6" type="ORF">AMORRO_LOCUS7154</name>
</gene>
<evidence type="ECO:0000256" key="4">
    <source>
        <dbReference type="SAM" id="Phobius"/>
    </source>
</evidence>
<keyword evidence="2" id="KW-0808">Transferase</keyword>
<proteinExistence type="inferred from homology"/>
<feature type="domain" description="Gamma-glutamylcyclotransferase AIG2-like" evidence="5">
    <location>
        <begin position="13"/>
        <end position="142"/>
    </location>
</feature>
<dbReference type="Pfam" id="PF06094">
    <property type="entry name" value="GGACT"/>
    <property type="match status" value="1"/>
</dbReference>
<keyword evidence="4" id="KW-0472">Membrane</keyword>
<evidence type="ECO:0000256" key="1">
    <source>
        <dbReference type="ARBA" id="ARBA00008861"/>
    </source>
</evidence>
<dbReference type="Gene3D" id="3.10.490.10">
    <property type="entry name" value="Gamma-glutamyl cyclotransferase-like"/>
    <property type="match status" value="1"/>
</dbReference>
<evidence type="ECO:0000313" key="7">
    <source>
        <dbReference type="Proteomes" id="UP000789342"/>
    </source>
</evidence>
<sequence>MSRVLPEVASMIFFFYGSLIFPKVLLRILQSGRNKNDDPVVIEEMIPATLKGYKRRKVLGTSYPAIIKDDNSETHGVAVKGLTPRDISILDHYEGDQYMKKDVEVFPINSKGDNGQPKGAPISAQTYVWIDSPEFLEDQDWDQEEFKKRTDEYLEEELRNF</sequence>
<organism evidence="6 7">
    <name type="scientific">Acaulospora morrowiae</name>
    <dbReference type="NCBI Taxonomy" id="94023"/>
    <lineage>
        <taxon>Eukaryota</taxon>
        <taxon>Fungi</taxon>
        <taxon>Fungi incertae sedis</taxon>
        <taxon>Mucoromycota</taxon>
        <taxon>Glomeromycotina</taxon>
        <taxon>Glomeromycetes</taxon>
        <taxon>Diversisporales</taxon>
        <taxon>Acaulosporaceae</taxon>
        <taxon>Acaulospora</taxon>
    </lineage>
</organism>
<accession>A0A9N9C3G4</accession>
<evidence type="ECO:0000259" key="5">
    <source>
        <dbReference type="Pfam" id="PF06094"/>
    </source>
</evidence>
<keyword evidence="4" id="KW-0812">Transmembrane</keyword>
<dbReference type="AlphaFoldDB" id="A0A9N9C3G4"/>
<name>A0A9N9C3G4_9GLOM</name>
<dbReference type="InterPro" id="IPR036568">
    <property type="entry name" value="GGCT-like_sf"/>
</dbReference>
<dbReference type="CDD" id="cd06661">
    <property type="entry name" value="GGCT_like"/>
    <property type="match status" value="1"/>
</dbReference>
<dbReference type="Proteomes" id="UP000789342">
    <property type="component" value="Unassembled WGS sequence"/>
</dbReference>
<evidence type="ECO:0000256" key="3">
    <source>
        <dbReference type="ARBA" id="ARBA00030602"/>
    </source>
</evidence>
<dbReference type="GO" id="GO:0016740">
    <property type="term" value="F:transferase activity"/>
    <property type="evidence" value="ECO:0007669"/>
    <property type="project" value="UniProtKB-KW"/>
</dbReference>
<dbReference type="OrthoDB" id="1044435at2759"/>
<dbReference type="PANTHER" id="PTHR31544:SF2">
    <property type="entry name" value="AIG2-LIKE PROTEIN D"/>
    <property type="match status" value="1"/>
</dbReference>
<comment type="similarity">
    <text evidence="1">Belongs to the gamma-glutamylcyclotransferase family.</text>
</comment>
<dbReference type="SUPFAM" id="SSF110857">
    <property type="entry name" value="Gamma-glutamyl cyclotransferase-like"/>
    <property type="match status" value="1"/>
</dbReference>
<dbReference type="InterPro" id="IPR013024">
    <property type="entry name" value="GGCT-like"/>
</dbReference>
<evidence type="ECO:0000313" key="6">
    <source>
        <dbReference type="EMBL" id="CAG8586508.1"/>
    </source>
</evidence>
<comment type="caution">
    <text evidence="6">The sequence shown here is derived from an EMBL/GenBank/DDBJ whole genome shotgun (WGS) entry which is preliminary data.</text>
</comment>
<dbReference type="InterPro" id="IPR045038">
    <property type="entry name" value="AIG2-like"/>
</dbReference>